<reference evidence="2 3" key="1">
    <citation type="submission" date="2020-04" db="EMBL/GenBank/DDBJ databases">
        <authorList>
            <person name="Laetsch R D."/>
            <person name="Stevens L."/>
            <person name="Kumar S."/>
            <person name="Blaxter L. M."/>
        </authorList>
    </citation>
    <scope>NUCLEOTIDE SEQUENCE [LARGE SCALE GENOMIC DNA]</scope>
</reference>
<dbReference type="EMBL" id="CADEPM010000012">
    <property type="protein sequence ID" value="CAB3411089.1"/>
    <property type="molecule type" value="Genomic_DNA"/>
</dbReference>
<feature type="region of interest" description="Disordered" evidence="1">
    <location>
        <begin position="521"/>
        <end position="556"/>
    </location>
</feature>
<keyword evidence="3" id="KW-1185">Reference proteome</keyword>
<evidence type="ECO:0000256" key="1">
    <source>
        <dbReference type="SAM" id="MobiDB-lite"/>
    </source>
</evidence>
<proteinExistence type="predicted"/>
<evidence type="ECO:0000313" key="2">
    <source>
        <dbReference type="EMBL" id="CAB3411089.1"/>
    </source>
</evidence>
<dbReference type="AlphaFoldDB" id="A0A8S1FCU1"/>
<feature type="compositionally biased region" description="Low complexity" evidence="1">
    <location>
        <begin position="545"/>
        <end position="556"/>
    </location>
</feature>
<organism evidence="2 3">
    <name type="scientific">Caenorhabditis bovis</name>
    <dbReference type="NCBI Taxonomy" id="2654633"/>
    <lineage>
        <taxon>Eukaryota</taxon>
        <taxon>Metazoa</taxon>
        <taxon>Ecdysozoa</taxon>
        <taxon>Nematoda</taxon>
        <taxon>Chromadorea</taxon>
        <taxon>Rhabditida</taxon>
        <taxon>Rhabditina</taxon>
        <taxon>Rhabditomorpha</taxon>
        <taxon>Rhabditoidea</taxon>
        <taxon>Rhabditidae</taxon>
        <taxon>Peloderinae</taxon>
        <taxon>Caenorhabditis</taxon>
    </lineage>
</organism>
<dbReference type="PANTHER" id="PTHR21344:SF1">
    <property type="entry name" value="RAL GTPASE-ACTIVATING PROTEIN SUBUNIT BETA"/>
    <property type="match status" value="1"/>
</dbReference>
<sequence length="1021" mass="112935">MFLLSTDVISGLSLHSVDLDDIPDAISPMMGRSGAQEHQNAVNRRKSIGSSCSSVAGESDVMSSASTHKHVDDYPMQVDGVTAGRASALASLIRIISSKSSNECISNTQLANFYATVYQTLVEKDRVMLCTIFYYGRNIFRLGLPGIESLLPHFLFALDIVMIESSKLRLHPSIAEVEIRRACLKALSSVICWPSTFGMSKIPQIADAANLKSNAATYLHLRLRIFKTLMFSVRNETDPVNLHIALALCAVLVEESCTFDLSLNEEQTKEMIKISTAASASGQPEKGLCASIVRGVLSAICDKLGRIETIDHSTALAIIDVLNCISHVHHTVLFNNMDVSTGTLVIASLCRFIEQQLNKPPPLHSKDLHSTVVSAFNAVAVWLTASPLLAECAGVLTTVCDVIQLGVTGFKSKPGEEPDLNVKPKPASQRVLEAAESLMYNLFCVAGRRPDVLRDERRLMHKFGGNAIDSKNFLHLLVNGDTLLSLHEASHIKELEAESASVLYVRRSPMQGANTGIAKLRPRTQEQGTAPPPTPMTAVSEGFEGSSTPTTKGSTTVQKSIGEQFVIQPEFYKNTCKLDTVFRNLESTSETEAIAEEIKQHTQNGKSFFDEARRNNMFERMSSEERRVRPIRPSDDCSSIRLMLYDFGLVNDKIFNSEIVILDSSKTEQFYRDMHEIVDCNPSRSHQTAHIFYVKEGQRNAVDILENALNVQNTCADFCNFLADLGEGIEIGVHDTWTGHWSTAYSNERKPYTEPEAVDHYIIDGIQNALWWCDQVGGSAEIAFLMPTERSVRMFKQSIMSPATSSRRGSNNRSIVSDDKSFDSTHTDASGYLSARRNGEKSPSNLSDRDFRPYAGGGSSMGGGHHISRRTCPLRMLLVWLERAEDIANFPISELLGTCDDGNSLLSVNKANEHHSAAPQHVAYQVMFIHLIEPGVVQIRTRGTPNRFGEAGPLVDGIVVSQSNLASFVRHTILNTSRRDVAEIENYQFPHTRRKQAIVEFAKKYASSTNYEEFLINMIQK</sequence>
<evidence type="ECO:0008006" key="4">
    <source>
        <dbReference type="Google" id="ProtNLM"/>
    </source>
</evidence>
<feature type="compositionally biased region" description="Gly residues" evidence="1">
    <location>
        <begin position="855"/>
        <end position="865"/>
    </location>
</feature>
<accession>A0A8S1FCU1</accession>
<feature type="region of interest" description="Disordered" evidence="1">
    <location>
        <begin position="801"/>
        <end position="865"/>
    </location>
</feature>
<dbReference type="SUPFAM" id="SSF111347">
    <property type="entry name" value="Rap/Ran-GAP"/>
    <property type="match status" value="2"/>
</dbReference>
<dbReference type="Proteomes" id="UP000494206">
    <property type="component" value="Unassembled WGS sequence"/>
</dbReference>
<feature type="compositionally biased region" description="Basic and acidic residues" evidence="1">
    <location>
        <begin position="816"/>
        <end position="826"/>
    </location>
</feature>
<dbReference type="GO" id="GO:0051056">
    <property type="term" value="P:regulation of small GTPase mediated signal transduction"/>
    <property type="evidence" value="ECO:0007669"/>
    <property type="project" value="InterPro"/>
</dbReference>
<comment type="caution">
    <text evidence="2">The sequence shown here is derived from an EMBL/GenBank/DDBJ whole genome shotgun (WGS) entry which is preliminary data.</text>
</comment>
<name>A0A8S1FCU1_9PELO</name>
<gene>
    <name evidence="2" type="ORF">CBOVIS_LOCUS12516</name>
</gene>
<dbReference type="InterPro" id="IPR039930">
    <property type="entry name" value="RALGAPB"/>
</dbReference>
<protein>
    <recommendedName>
        <fullName evidence="4">Rap-GAP domain-containing protein</fullName>
    </recommendedName>
</protein>
<evidence type="ECO:0000313" key="3">
    <source>
        <dbReference type="Proteomes" id="UP000494206"/>
    </source>
</evidence>
<dbReference type="GO" id="GO:0005096">
    <property type="term" value="F:GTPase activator activity"/>
    <property type="evidence" value="ECO:0007669"/>
    <property type="project" value="InterPro"/>
</dbReference>
<dbReference type="OrthoDB" id="10009983at2759"/>
<feature type="compositionally biased region" description="Polar residues" evidence="1">
    <location>
        <begin position="801"/>
        <end position="815"/>
    </location>
</feature>
<dbReference type="InterPro" id="IPR035974">
    <property type="entry name" value="Rap/Ran-GAP_sf"/>
</dbReference>
<dbReference type="PANTHER" id="PTHR21344">
    <property type="entry name" value="RAL GTPASE-ACTIVATING PROTEIN SUBUNIT BETA"/>
    <property type="match status" value="1"/>
</dbReference>